<evidence type="ECO:0000313" key="10">
    <source>
        <dbReference type="Proteomes" id="UP001566132"/>
    </source>
</evidence>
<dbReference type="PANTHER" id="PTHR13815">
    <property type="entry name" value="GOLGIN-84"/>
    <property type="match status" value="1"/>
</dbReference>
<dbReference type="Pfam" id="PF09787">
    <property type="entry name" value="Golgin_A5"/>
    <property type="match status" value="1"/>
</dbReference>
<proteinExistence type="predicted"/>
<comment type="caution">
    <text evidence="9">The sequence shown here is derived from an EMBL/GenBank/DDBJ whole genome shotgun (WGS) entry which is preliminary data.</text>
</comment>
<accession>A0ABD1EG81</accession>
<dbReference type="PANTHER" id="PTHR13815:SF7">
    <property type="entry name" value="GOLGIN SUBFAMILY A MEMBER 5"/>
    <property type="match status" value="1"/>
</dbReference>
<keyword evidence="4" id="KW-0333">Golgi apparatus</keyword>
<keyword evidence="3 8" id="KW-1133">Transmembrane helix</keyword>
<feature type="coiled-coil region" evidence="7">
    <location>
        <begin position="119"/>
        <end position="376"/>
    </location>
</feature>
<evidence type="ECO:0000256" key="8">
    <source>
        <dbReference type="SAM" id="Phobius"/>
    </source>
</evidence>
<evidence type="ECO:0008006" key="11">
    <source>
        <dbReference type="Google" id="ProtNLM"/>
    </source>
</evidence>
<name>A0ABD1EG81_HYPHA</name>
<reference evidence="9 10" key="1">
    <citation type="submission" date="2024-05" db="EMBL/GenBank/DDBJ databases">
        <title>Genetic variation in Jamaican populations of the coffee berry borer (Hypothenemus hampei).</title>
        <authorList>
            <person name="Errbii M."/>
            <person name="Myrie A."/>
        </authorList>
    </citation>
    <scope>NUCLEOTIDE SEQUENCE [LARGE SCALE GENOMIC DNA]</scope>
    <source>
        <strain evidence="9">JA-Hopewell-2020-01-JO</strain>
        <tissue evidence="9">Whole body</tissue>
    </source>
</reference>
<protein>
    <recommendedName>
        <fullName evidence="11">Golgin-84</fullName>
    </recommendedName>
</protein>
<evidence type="ECO:0000256" key="1">
    <source>
        <dbReference type="ARBA" id="ARBA00004409"/>
    </source>
</evidence>
<gene>
    <name evidence="9" type="ORF">ABEB36_011512</name>
</gene>
<dbReference type="EMBL" id="JBDJPC010000008">
    <property type="protein sequence ID" value="KAL1493465.1"/>
    <property type="molecule type" value="Genomic_DNA"/>
</dbReference>
<keyword evidence="2 8" id="KW-0812">Transmembrane</keyword>
<comment type="subcellular location">
    <subcellularLocation>
        <location evidence="1">Golgi apparatus membrane</location>
        <topology evidence="1">Single-pass type IV membrane protein</topology>
    </subcellularLocation>
</comment>
<dbReference type="Proteomes" id="UP001566132">
    <property type="component" value="Unassembled WGS sequence"/>
</dbReference>
<sequence length="461" mass="53409">MAWLQNLAGHAEDLLNKIDQNAATVLNDSSKVGFDEENGFSQFEPESTIEEPTKTIKLRSPSPQTLINRTPNKSPDFLNSALETPSLINFIDENKTEESPAKSNQISSSSASINVSDEIDFLQSKFAKLELENEDLNKQLLNIQHLYSEMRNENSNLQIQVERLHKQLDSAQYEREQYVARAQRILQEKEKLISLKKETEHEEVESSILNTYNEELKKELEFQQTQVKNLNGTNEKLLKELQSLQMQHQVIQQGLNQTNQALEQNILREKKLRAIAEDDCSQKIKELQMKNVEIAQLQEALRCTKNECIKLTEALQKKSEHLENEEYENRIKSLTQTLMLKQSKLETITTDRNALKLQLEKLEVEHKNNIAELNKDRVKVINIQNVSDENVPVSNFMRVSPEDRGMTRRVKHAYSSLDAVSIRTGIFLRRYPLARVFVFSYMVILHIWVLTVLLWDVPINR</sequence>
<keyword evidence="5 7" id="KW-0175">Coiled coil</keyword>
<dbReference type="GO" id="GO:0000139">
    <property type="term" value="C:Golgi membrane"/>
    <property type="evidence" value="ECO:0007669"/>
    <property type="project" value="UniProtKB-SubCell"/>
</dbReference>
<evidence type="ECO:0000256" key="4">
    <source>
        <dbReference type="ARBA" id="ARBA00023034"/>
    </source>
</evidence>
<keyword evidence="6 8" id="KW-0472">Membrane</keyword>
<evidence type="ECO:0000256" key="5">
    <source>
        <dbReference type="ARBA" id="ARBA00023054"/>
    </source>
</evidence>
<evidence type="ECO:0000313" key="9">
    <source>
        <dbReference type="EMBL" id="KAL1493465.1"/>
    </source>
</evidence>
<evidence type="ECO:0000256" key="7">
    <source>
        <dbReference type="SAM" id="Coils"/>
    </source>
</evidence>
<keyword evidence="10" id="KW-1185">Reference proteome</keyword>
<feature type="transmembrane region" description="Helical" evidence="8">
    <location>
        <begin position="433"/>
        <end position="455"/>
    </location>
</feature>
<dbReference type="InterPro" id="IPR019177">
    <property type="entry name" value="Golgin_subfamily_A_member_5"/>
</dbReference>
<evidence type="ECO:0000256" key="2">
    <source>
        <dbReference type="ARBA" id="ARBA00022692"/>
    </source>
</evidence>
<dbReference type="AlphaFoldDB" id="A0ABD1EG81"/>
<evidence type="ECO:0000256" key="6">
    <source>
        <dbReference type="ARBA" id="ARBA00023136"/>
    </source>
</evidence>
<organism evidence="9 10">
    <name type="scientific">Hypothenemus hampei</name>
    <name type="common">Coffee berry borer</name>
    <dbReference type="NCBI Taxonomy" id="57062"/>
    <lineage>
        <taxon>Eukaryota</taxon>
        <taxon>Metazoa</taxon>
        <taxon>Ecdysozoa</taxon>
        <taxon>Arthropoda</taxon>
        <taxon>Hexapoda</taxon>
        <taxon>Insecta</taxon>
        <taxon>Pterygota</taxon>
        <taxon>Neoptera</taxon>
        <taxon>Endopterygota</taxon>
        <taxon>Coleoptera</taxon>
        <taxon>Polyphaga</taxon>
        <taxon>Cucujiformia</taxon>
        <taxon>Curculionidae</taxon>
        <taxon>Scolytinae</taxon>
        <taxon>Hypothenemus</taxon>
    </lineage>
</organism>
<evidence type="ECO:0000256" key="3">
    <source>
        <dbReference type="ARBA" id="ARBA00022989"/>
    </source>
</evidence>